<gene>
    <name evidence="3" type="ORF">OB919_15860</name>
</gene>
<accession>A0AAP2ZAZ4</accession>
<dbReference type="SUPFAM" id="SSF52540">
    <property type="entry name" value="P-loop containing nucleoside triphosphate hydrolases"/>
    <property type="match status" value="1"/>
</dbReference>
<comment type="caution">
    <text evidence="3">The sequence shown here is derived from an EMBL/GenBank/DDBJ whole genome shotgun (WGS) entry which is preliminary data.</text>
</comment>
<evidence type="ECO:0000313" key="3">
    <source>
        <dbReference type="EMBL" id="MCU4753440.1"/>
    </source>
</evidence>
<dbReference type="CDD" id="cd01127">
    <property type="entry name" value="TrwB_TraG_TraD_VirD4"/>
    <property type="match status" value="1"/>
</dbReference>
<sequence>MQVRIPADVEVPMRLFGQFTLKDIARLGIPPGLVYVWLGGSGNPLNTILPVIAAALVGVAWYKSSYKGLKLDELVYHAVRWTGEKRELEGTDVDKVEKRYIKTENGDLVAFVRVDSVNLSALDSLEQESVHQVYADLLDSINFPIEVHSRQERFDLREYTQSLKNLGETPEALRRGYINHCRKLSRGELVTTKHYISVKASPQNIQFLKQFVGSEKAKTPERVVASELDSRCREVLKALNRGDLSADRVHDDEMYEVAKELSHFQPGTQKNWTTTPVQDQDGEYRKTLYITEYPSPARLGWVCDVMRVNGLVDVTQVIQPKEPGETVSKLETLSEKLTAEIESFLTAGYIGGVRDLERRLDDTNWLLNLLVDRSDRPFRYAVYITVHDTDKERCEQTLEAVETRLKTSQTEYEHTLFRTDKALRTYSPLHTDGLNQKLLMPTRSVAAALPFATQDTNHGSGVVYGMDTTDGVPLLLDRFSWDSSDSVRFGKKGSGKSYASKLELIRSWLSDDDLQIIVIDPKQEYGELVETLSNTENPVHGLDEEFSLDNRITSFEPEERGQDADVPKLVRLVEQLYRETSQDTRRTLVLIDEAHQLMNHEKGRGVLAKWVREARDTNTALSLVSQNVADFTYCREGRAILDNTQIKVFHYHDRVPDHAVDYFDLSRSEVRQLKNLKTGGDTRYSEAVLKVSGQVNTTLRITASRQEHEIIESSQYGQ</sequence>
<dbReference type="RefSeq" id="WP_342809757.1">
    <property type="nucleotide sequence ID" value="NZ_JAOPJZ010000017.1"/>
</dbReference>
<protein>
    <submittedName>
        <fullName evidence="3">DUF87 domain-containing protein</fullName>
    </submittedName>
</protein>
<dbReference type="Gene3D" id="3.40.50.300">
    <property type="entry name" value="P-loop containing nucleotide triphosphate hydrolases"/>
    <property type="match status" value="1"/>
</dbReference>
<dbReference type="InterPro" id="IPR027417">
    <property type="entry name" value="P-loop_NTPase"/>
</dbReference>
<dbReference type="InterPro" id="IPR058596">
    <property type="entry name" value="TraC-like_dom"/>
</dbReference>
<reference evidence="3 4" key="1">
    <citation type="submission" date="2022-09" db="EMBL/GenBank/DDBJ databases">
        <title>Enrichment on poylsaccharides allowed isolation of novel metabolic and taxonomic groups of Haloarchaea.</title>
        <authorList>
            <person name="Sorokin D.Y."/>
            <person name="Elcheninov A.G."/>
            <person name="Khizhniak T.V."/>
            <person name="Kolganova T.V."/>
            <person name="Kublanov I.V."/>
        </authorList>
    </citation>
    <scope>NUCLEOTIDE SEQUENCE [LARGE SCALE GENOMIC DNA]</scope>
    <source>
        <strain evidence="3 4">AArc-curdl1</strain>
    </source>
</reference>
<organism evidence="3 4">
    <name type="scientific">Natronosalvus hydrolyticus</name>
    <dbReference type="NCBI Taxonomy" id="2979988"/>
    <lineage>
        <taxon>Archaea</taxon>
        <taxon>Methanobacteriati</taxon>
        <taxon>Methanobacteriota</taxon>
        <taxon>Stenosarchaea group</taxon>
        <taxon>Halobacteria</taxon>
        <taxon>Halobacteriales</taxon>
        <taxon>Natrialbaceae</taxon>
        <taxon>Natronosalvus</taxon>
    </lineage>
</organism>
<dbReference type="Proteomes" id="UP001321047">
    <property type="component" value="Unassembled WGS sequence"/>
</dbReference>
<dbReference type="Pfam" id="PF01935">
    <property type="entry name" value="DUF87"/>
    <property type="match status" value="1"/>
</dbReference>
<evidence type="ECO:0000313" key="4">
    <source>
        <dbReference type="Proteomes" id="UP001321047"/>
    </source>
</evidence>
<dbReference type="PANTHER" id="PTHR30121">
    <property type="entry name" value="UNCHARACTERIZED PROTEIN YJGR-RELATED"/>
    <property type="match status" value="1"/>
</dbReference>
<name>A0AAP2ZAZ4_9EURY</name>
<dbReference type="PANTHER" id="PTHR30121:SF11">
    <property type="entry name" value="AAA+ ATPASE DOMAIN-CONTAINING PROTEIN"/>
    <property type="match status" value="1"/>
</dbReference>
<proteinExistence type="predicted"/>
<dbReference type="InterPro" id="IPR051162">
    <property type="entry name" value="T4SS_component"/>
</dbReference>
<feature type="domain" description="TraC-like" evidence="2">
    <location>
        <begin position="98"/>
        <end position="206"/>
    </location>
</feature>
<evidence type="ECO:0000259" key="1">
    <source>
        <dbReference type="Pfam" id="PF01935"/>
    </source>
</evidence>
<feature type="domain" description="Helicase HerA central" evidence="1">
    <location>
        <begin position="489"/>
        <end position="559"/>
    </location>
</feature>
<dbReference type="InterPro" id="IPR002789">
    <property type="entry name" value="HerA_central"/>
</dbReference>
<keyword evidence="4" id="KW-1185">Reference proteome</keyword>
<dbReference type="Pfam" id="PF26593">
    <property type="entry name" value="TraC-like"/>
    <property type="match status" value="1"/>
</dbReference>
<dbReference type="EMBL" id="JAOPJZ010000017">
    <property type="protein sequence ID" value="MCU4753440.1"/>
    <property type="molecule type" value="Genomic_DNA"/>
</dbReference>
<evidence type="ECO:0000259" key="2">
    <source>
        <dbReference type="Pfam" id="PF26593"/>
    </source>
</evidence>
<dbReference type="AlphaFoldDB" id="A0AAP2ZAZ4"/>